<dbReference type="AlphaFoldDB" id="A0A2X3BAT4"/>
<reference evidence="2 3" key="1">
    <citation type="submission" date="2018-06" db="EMBL/GenBank/DDBJ databases">
        <authorList>
            <consortium name="Pathogen Informatics"/>
            <person name="Doyle S."/>
        </authorList>
    </citation>
    <scope>NUCLEOTIDE SEQUENCE [LARGE SCALE GENOMIC DNA]</scope>
    <source>
        <strain evidence="2 3">NCTC13102</strain>
    </source>
</reference>
<accession>A0A2X3BAT4</accession>
<proteinExistence type="predicted"/>
<evidence type="ECO:0000313" key="2">
    <source>
        <dbReference type="EMBL" id="SQB98867.1"/>
    </source>
</evidence>
<sequence length="306" mass="34723">MGHTLKYHIGVLLVLLFGGCANHPPKWFLNPQTSNNFFYGNGSSTDVAQAKNNAINDLAQNIQTQIMSDTHLNNTQRNNIDSSELHQNIYLNVASLELQNLKTTKQSYVGDTFYIQVQISKQDVLTPLTNRYNQNLQSLQAIDRSCKSLNLRDFATLQTKLSDMRQITQIINLISPSNTINNSTLQTFENLLVSNMPAPKIKISYNNIPQTEQDTLSSEIAKFFRITDEADIGIMENTLSIQEKNNAFEATLLTAIRDCHNNLLYQTSIKETQQSRENAIKRISIVLYKKLSEYQNSQTNTPIPKF</sequence>
<feature type="domain" description="LPP20 lipofamily protein C-terminal" evidence="1">
    <location>
        <begin position="199"/>
        <end position="289"/>
    </location>
</feature>
<dbReference type="Proteomes" id="UP000250166">
    <property type="component" value="Unassembled WGS sequence"/>
</dbReference>
<protein>
    <submittedName>
        <fullName evidence="2">LPP20 lipofamily protein</fullName>
    </submittedName>
</protein>
<dbReference type="InterPro" id="IPR054163">
    <property type="entry name" value="HP1454-like_C"/>
</dbReference>
<evidence type="ECO:0000313" key="3">
    <source>
        <dbReference type="Proteomes" id="UP000250166"/>
    </source>
</evidence>
<evidence type="ECO:0000259" key="1">
    <source>
        <dbReference type="Pfam" id="PF22017"/>
    </source>
</evidence>
<dbReference type="Pfam" id="PF22017">
    <property type="entry name" value="HP1454-like_C"/>
    <property type="match status" value="1"/>
</dbReference>
<name>A0A2X3BAT4_9HELI</name>
<dbReference type="Gene3D" id="3.30.160.710">
    <property type="match status" value="1"/>
</dbReference>
<dbReference type="EMBL" id="UAWL01000006">
    <property type="protein sequence ID" value="SQB98867.1"/>
    <property type="molecule type" value="Genomic_DNA"/>
</dbReference>
<gene>
    <name evidence="2" type="ORF">NCTC13102_01336</name>
</gene>
<dbReference type="Gene3D" id="3.10.28.20">
    <property type="entry name" value="Acetamidase/Formamidase-like domains"/>
    <property type="match status" value="1"/>
</dbReference>
<dbReference type="PROSITE" id="PS51257">
    <property type="entry name" value="PROKAR_LIPOPROTEIN"/>
    <property type="match status" value="1"/>
</dbReference>
<organism evidence="2 3">
    <name type="scientific">Helicobacter fennelliae</name>
    <dbReference type="NCBI Taxonomy" id="215"/>
    <lineage>
        <taxon>Bacteria</taxon>
        <taxon>Pseudomonadati</taxon>
        <taxon>Campylobacterota</taxon>
        <taxon>Epsilonproteobacteria</taxon>
        <taxon>Campylobacterales</taxon>
        <taxon>Helicobacteraceae</taxon>
        <taxon>Helicobacter</taxon>
    </lineage>
</organism>